<evidence type="ECO:0000313" key="1">
    <source>
        <dbReference type="EMBL" id="EYC40930.1"/>
    </source>
</evidence>
<comment type="caution">
    <text evidence="1">The sequence shown here is derived from an EMBL/GenBank/DDBJ whole genome shotgun (WGS) entry which is preliminary data.</text>
</comment>
<dbReference type="EMBL" id="JARK01000189">
    <property type="protein sequence ID" value="EYC40930.1"/>
    <property type="molecule type" value="Genomic_DNA"/>
</dbReference>
<organism evidence="1 2">
    <name type="scientific">Ancylostoma ceylanicum</name>
    <dbReference type="NCBI Taxonomy" id="53326"/>
    <lineage>
        <taxon>Eukaryota</taxon>
        <taxon>Metazoa</taxon>
        <taxon>Ecdysozoa</taxon>
        <taxon>Nematoda</taxon>
        <taxon>Chromadorea</taxon>
        <taxon>Rhabditida</taxon>
        <taxon>Rhabditina</taxon>
        <taxon>Rhabditomorpha</taxon>
        <taxon>Strongyloidea</taxon>
        <taxon>Ancylostomatidae</taxon>
        <taxon>Ancylostomatinae</taxon>
        <taxon>Ancylostoma</taxon>
    </lineage>
</organism>
<gene>
    <name evidence="1" type="primary">Acey_s0589.g374</name>
    <name evidence="1" type="ORF">Y032_0589g374</name>
</gene>
<dbReference type="Proteomes" id="UP000024635">
    <property type="component" value="Unassembled WGS sequence"/>
</dbReference>
<dbReference type="AlphaFoldDB" id="A0A016WMP5"/>
<proteinExistence type="predicted"/>
<sequence>MIGFVLTRAAEFLHERDYHCFDHQGSEFVDLSPTTKLSGTVAFCRLHPCVEPERANAFCIYATELTTYEANKQPSSSKHGIQQRDLTILTRNFLQMQQHLTTQSFGAQPVDCSSTPQKNSKWSKSAVHMCAFTYQTMNQSEECFFQLQQCCSTISHRYKHGQTGPDNSTTLWNAKANQNAKCSVVLFAENTFTTSNAGL</sequence>
<evidence type="ECO:0000313" key="2">
    <source>
        <dbReference type="Proteomes" id="UP000024635"/>
    </source>
</evidence>
<name>A0A016WMP5_9BILA</name>
<accession>A0A016WMP5</accession>
<protein>
    <submittedName>
        <fullName evidence="1">Uncharacterized protein</fullName>
    </submittedName>
</protein>
<reference evidence="2" key="1">
    <citation type="journal article" date="2015" name="Nat. Genet.">
        <title>The genome and transcriptome of the zoonotic hookworm Ancylostoma ceylanicum identify infection-specific gene families.</title>
        <authorList>
            <person name="Schwarz E.M."/>
            <person name="Hu Y."/>
            <person name="Antoshechkin I."/>
            <person name="Miller M.M."/>
            <person name="Sternberg P.W."/>
            <person name="Aroian R.V."/>
        </authorList>
    </citation>
    <scope>NUCLEOTIDE SEQUENCE</scope>
    <source>
        <strain evidence="2">HY135</strain>
    </source>
</reference>
<keyword evidence="2" id="KW-1185">Reference proteome</keyword>